<comment type="caution">
    <text evidence="4">The sequence shown here is derived from an EMBL/GenBank/DDBJ whole genome shotgun (WGS) entry which is preliminary data.</text>
</comment>
<dbReference type="Gene3D" id="2.130.10.10">
    <property type="entry name" value="YVTN repeat-like/Quinoprotein amine dehydrogenase"/>
    <property type="match status" value="3"/>
</dbReference>
<dbReference type="Proteomes" id="UP001642409">
    <property type="component" value="Unassembled WGS sequence"/>
</dbReference>
<dbReference type="InterPro" id="IPR001680">
    <property type="entry name" value="WD40_rpt"/>
</dbReference>
<feature type="repeat" description="WD" evidence="3">
    <location>
        <begin position="52"/>
        <end position="81"/>
    </location>
</feature>
<protein>
    <submittedName>
        <fullName evidence="4">WD40 repeat protein</fullName>
    </submittedName>
    <submittedName>
        <fullName evidence="5">WD40_repeat protein</fullName>
    </submittedName>
</protein>
<dbReference type="PROSITE" id="PS00678">
    <property type="entry name" value="WD_REPEATS_1"/>
    <property type="match status" value="1"/>
</dbReference>
<dbReference type="InterPro" id="IPR020472">
    <property type="entry name" value="WD40_PAC1"/>
</dbReference>
<dbReference type="EMBL" id="CATOUU010000309">
    <property type="protein sequence ID" value="CAI9924283.1"/>
    <property type="molecule type" value="Genomic_DNA"/>
</dbReference>
<sequence length="296" mass="32708">MEPPQLIECFKTTNKPIRSLAFNSNQSQLCITSDDAHVLCWNLTPPIRALKFLGHKDAVTCSSYARDFLVTGSADATVRLWTPNVRGDSVFKKVHSKAIRSVDVSQDQKSILTASDDKSIKIFDTDLNFRANFTGHANWVKCAKFSPDQRLVASCSDDQTLRLWDVRTQNQVMLINSDSGLSSNLNKLQFSMDGTFLAVCGFQDVQIWDIRSSQLLQHYSCASGQVSDICFGNNDKFLVAATNDGVKVLDVVRGRNLYTVKGHEGPCTAVAYSPDSSVFASGGQDGRVLLFEALYE</sequence>
<dbReference type="CDD" id="cd00200">
    <property type="entry name" value="WD40"/>
    <property type="match status" value="1"/>
</dbReference>
<dbReference type="PRINTS" id="PR00320">
    <property type="entry name" value="GPROTEINBRPT"/>
</dbReference>
<name>A0AA86TX06_9EUKA</name>
<proteinExistence type="predicted"/>
<feature type="repeat" description="WD" evidence="3">
    <location>
        <begin position="133"/>
        <end position="174"/>
    </location>
</feature>
<keyword evidence="1 3" id="KW-0853">WD repeat</keyword>
<evidence type="ECO:0000256" key="3">
    <source>
        <dbReference type="PROSITE-ProRule" id="PRU00221"/>
    </source>
</evidence>
<dbReference type="AlphaFoldDB" id="A0AA86TX06"/>
<dbReference type="InterPro" id="IPR015943">
    <property type="entry name" value="WD40/YVTN_repeat-like_dom_sf"/>
</dbReference>
<dbReference type="InterPro" id="IPR019775">
    <property type="entry name" value="WD40_repeat_CS"/>
</dbReference>
<evidence type="ECO:0000256" key="2">
    <source>
        <dbReference type="ARBA" id="ARBA00022737"/>
    </source>
</evidence>
<organism evidence="4">
    <name type="scientific">Hexamita inflata</name>
    <dbReference type="NCBI Taxonomy" id="28002"/>
    <lineage>
        <taxon>Eukaryota</taxon>
        <taxon>Metamonada</taxon>
        <taxon>Diplomonadida</taxon>
        <taxon>Hexamitidae</taxon>
        <taxon>Hexamitinae</taxon>
        <taxon>Hexamita</taxon>
    </lineage>
</organism>
<accession>A0AA86TX06</accession>
<dbReference type="SMART" id="SM00320">
    <property type="entry name" value="WD40"/>
    <property type="match status" value="7"/>
</dbReference>
<dbReference type="InterPro" id="IPR050505">
    <property type="entry name" value="WDR55/POC1"/>
</dbReference>
<feature type="repeat" description="WD" evidence="3">
    <location>
        <begin position="92"/>
        <end position="124"/>
    </location>
</feature>
<keyword evidence="2" id="KW-0677">Repeat</keyword>
<keyword evidence="6" id="KW-1185">Reference proteome</keyword>
<reference evidence="4" key="1">
    <citation type="submission" date="2023-06" db="EMBL/GenBank/DDBJ databases">
        <authorList>
            <person name="Kurt Z."/>
        </authorList>
    </citation>
    <scope>NUCLEOTIDE SEQUENCE</scope>
</reference>
<evidence type="ECO:0000313" key="5">
    <source>
        <dbReference type="EMBL" id="CAL6086069.1"/>
    </source>
</evidence>
<dbReference type="PROSITE" id="PS50294">
    <property type="entry name" value="WD_REPEATS_REGION"/>
    <property type="match status" value="3"/>
</dbReference>
<dbReference type="PROSITE" id="PS50082">
    <property type="entry name" value="WD_REPEATS_2"/>
    <property type="match status" value="4"/>
</dbReference>
<dbReference type="PANTHER" id="PTHR44019">
    <property type="entry name" value="WD REPEAT-CONTAINING PROTEIN 55"/>
    <property type="match status" value="1"/>
</dbReference>
<evidence type="ECO:0000313" key="4">
    <source>
        <dbReference type="EMBL" id="CAI9924283.1"/>
    </source>
</evidence>
<dbReference type="InterPro" id="IPR036322">
    <property type="entry name" value="WD40_repeat_dom_sf"/>
</dbReference>
<dbReference type="SUPFAM" id="SSF50978">
    <property type="entry name" value="WD40 repeat-like"/>
    <property type="match status" value="1"/>
</dbReference>
<gene>
    <name evidence="4" type="ORF">HINF_LOCUS11928</name>
    <name evidence="5" type="ORF">HINF_LOCUS62984</name>
</gene>
<dbReference type="PANTHER" id="PTHR44019:SF8">
    <property type="entry name" value="POC1 CENTRIOLAR PROTEIN HOMOLOG"/>
    <property type="match status" value="1"/>
</dbReference>
<evidence type="ECO:0000256" key="1">
    <source>
        <dbReference type="ARBA" id="ARBA00022574"/>
    </source>
</evidence>
<feature type="repeat" description="WD" evidence="3">
    <location>
        <begin position="260"/>
        <end position="296"/>
    </location>
</feature>
<dbReference type="EMBL" id="CAXDID020000390">
    <property type="protein sequence ID" value="CAL6086069.1"/>
    <property type="molecule type" value="Genomic_DNA"/>
</dbReference>
<reference evidence="5 6" key="2">
    <citation type="submission" date="2024-07" db="EMBL/GenBank/DDBJ databases">
        <authorList>
            <person name="Akdeniz Z."/>
        </authorList>
    </citation>
    <scope>NUCLEOTIDE SEQUENCE [LARGE SCALE GENOMIC DNA]</scope>
</reference>
<evidence type="ECO:0000313" key="6">
    <source>
        <dbReference type="Proteomes" id="UP001642409"/>
    </source>
</evidence>
<dbReference type="Pfam" id="PF00400">
    <property type="entry name" value="WD40"/>
    <property type="match status" value="5"/>
</dbReference>